<keyword evidence="2" id="KW-0812">Transmembrane</keyword>
<name>A0AAC9LH88_9PSEU</name>
<proteinExistence type="predicted"/>
<evidence type="ECO:0000256" key="1">
    <source>
        <dbReference type="SAM" id="MobiDB-lite"/>
    </source>
</evidence>
<protein>
    <recommendedName>
        <fullName evidence="5">Membrane protein ArfC</fullName>
    </recommendedName>
</protein>
<dbReference type="EMBL" id="CP016076">
    <property type="protein sequence ID" value="APU17656.1"/>
    <property type="molecule type" value="Genomic_DNA"/>
</dbReference>
<sequence>MAWLFGQVFLLCALSFLLGSLVTWLFVTRQRRIETGRAVRTVPVGEVAEAARPQAIEPERGDGAAKAGGAVKGFVEPSGGPGPEVLPGSVLPTEARSAAPKVKDTKFGDTKFEDAEFEDSLSVRLTYAAADGEPAWHEPGEERRQPETAGIAGDPRSNGQEKNGAAGDGQNGAGHNGNGAQESKAVQPLAAAQVPAQTRGPVDEEPEPARSARPEPSEEEQQVSPRMVVPGPYRNSARPSPDGTAPAPDYRVKGNQKSKLYHTSDSPYFTRTKATVWFQTETDAEQAGFTSSAVRRSTSVR</sequence>
<organism evidence="3 4">
    <name type="scientific">Actinoalloteichus fjordicus</name>
    <dbReference type="NCBI Taxonomy" id="1612552"/>
    <lineage>
        <taxon>Bacteria</taxon>
        <taxon>Bacillati</taxon>
        <taxon>Actinomycetota</taxon>
        <taxon>Actinomycetes</taxon>
        <taxon>Pseudonocardiales</taxon>
        <taxon>Pseudonocardiaceae</taxon>
        <taxon>Actinoalloteichus</taxon>
    </lineage>
</organism>
<feature type="region of interest" description="Disordered" evidence="1">
    <location>
        <begin position="131"/>
        <end position="265"/>
    </location>
</feature>
<accession>A0AAC9LH88</accession>
<evidence type="ECO:0008006" key="5">
    <source>
        <dbReference type="Google" id="ProtNLM"/>
    </source>
</evidence>
<dbReference type="Proteomes" id="UP000185511">
    <property type="component" value="Chromosome"/>
</dbReference>
<keyword evidence="4" id="KW-1185">Reference proteome</keyword>
<feature type="compositionally biased region" description="Gly residues" evidence="1">
    <location>
        <begin position="166"/>
        <end position="177"/>
    </location>
</feature>
<dbReference type="KEGG" id="acad:UA74_28275"/>
<gene>
    <name evidence="3" type="ORF">UA74_28275</name>
</gene>
<reference evidence="4" key="1">
    <citation type="submission" date="2016-06" db="EMBL/GenBank/DDBJ databases">
        <title>Complete genome sequence of Actinoalloteichus fjordicus DSM 46855 (=ADI127-17), type strain of the new species Actinoalloteichus fjordicus.</title>
        <authorList>
            <person name="Ruckert C."/>
            <person name="Nouioui I."/>
            <person name="Willmese J."/>
            <person name="van Wezel G."/>
            <person name="Klenk H.-P."/>
            <person name="Kalinowski J."/>
            <person name="Zotchev S.B."/>
        </authorList>
    </citation>
    <scope>NUCLEOTIDE SEQUENCE [LARGE SCALE GENOMIC DNA]</scope>
    <source>
        <strain evidence="4">ADI127-7</strain>
    </source>
</reference>
<feature type="transmembrane region" description="Helical" evidence="2">
    <location>
        <begin position="6"/>
        <end position="27"/>
    </location>
</feature>
<keyword evidence="2" id="KW-0472">Membrane</keyword>
<evidence type="ECO:0000313" key="3">
    <source>
        <dbReference type="EMBL" id="APU17656.1"/>
    </source>
</evidence>
<feature type="compositionally biased region" description="Basic and acidic residues" evidence="1">
    <location>
        <begin position="207"/>
        <end position="216"/>
    </location>
</feature>
<evidence type="ECO:0000313" key="4">
    <source>
        <dbReference type="Proteomes" id="UP000185511"/>
    </source>
</evidence>
<dbReference type="RefSeq" id="WP_075742934.1">
    <property type="nucleotide sequence ID" value="NZ_CP016076.1"/>
</dbReference>
<evidence type="ECO:0000256" key="2">
    <source>
        <dbReference type="SAM" id="Phobius"/>
    </source>
</evidence>
<dbReference type="AlphaFoldDB" id="A0AAC9LH88"/>
<keyword evidence="2" id="KW-1133">Transmembrane helix</keyword>
<feature type="compositionally biased region" description="Low complexity" evidence="1">
    <location>
        <begin position="185"/>
        <end position="197"/>
    </location>
</feature>
<feature type="compositionally biased region" description="Basic and acidic residues" evidence="1">
    <location>
        <begin position="134"/>
        <end position="146"/>
    </location>
</feature>